<gene>
    <name evidence="2" type="ORF">HZU75_09535</name>
</gene>
<dbReference type="InterPro" id="IPR056100">
    <property type="entry name" value="DUF7683"/>
</dbReference>
<dbReference type="Proteomes" id="UP000510822">
    <property type="component" value="Chromosome"/>
</dbReference>
<accession>A0A7D5VA44</accession>
<reference evidence="2 3" key="1">
    <citation type="journal article" date="2016" name="Int. J. Syst. Evol. Microbiol.">
        <title>Chitinibacter fontanus sp. nov., isolated from a spring.</title>
        <authorList>
            <person name="Sheu S.Y."/>
            <person name="Li Y.S."/>
            <person name="Young C.C."/>
            <person name="Chen W.M."/>
        </authorList>
    </citation>
    <scope>NUCLEOTIDE SEQUENCE [LARGE SCALE GENOMIC DNA]</scope>
    <source>
        <strain evidence="2 3">STM-7</strain>
    </source>
</reference>
<dbReference type="KEGG" id="cfon:HZU75_09535"/>
<keyword evidence="3" id="KW-1185">Reference proteome</keyword>
<dbReference type="EMBL" id="CP058952">
    <property type="protein sequence ID" value="QLI81754.1"/>
    <property type="molecule type" value="Genomic_DNA"/>
</dbReference>
<dbReference type="RefSeq" id="WP_180305862.1">
    <property type="nucleotide sequence ID" value="NZ_CP058952.1"/>
</dbReference>
<organism evidence="2 3">
    <name type="scientific">Chitinibacter fontanus</name>
    <dbReference type="NCBI Taxonomy" id="1737446"/>
    <lineage>
        <taxon>Bacteria</taxon>
        <taxon>Pseudomonadati</taxon>
        <taxon>Pseudomonadota</taxon>
        <taxon>Betaproteobacteria</taxon>
        <taxon>Neisseriales</taxon>
        <taxon>Chitinibacteraceae</taxon>
        <taxon>Chitinibacter</taxon>
    </lineage>
</organism>
<dbReference type="AlphaFoldDB" id="A0A7D5VA44"/>
<sequence>MKIIRVLEVWEKGMEGGFVGTLPLSNELPLDFLYSLFAAEQDKPDPEMKLSYLLDEARLEALQPFVEQAVDFSQFDYILSAHGVPDYE</sequence>
<dbReference type="Pfam" id="PF24731">
    <property type="entry name" value="DUF7683"/>
    <property type="match status" value="1"/>
</dbReference>
<evidence type="ECO:0000313" key="3">
    <source>
        <dbReference type="Proteomes" id="UP000510822"/>
    </source>
</evidence>
<protein>
    <recommendedName>
        <fullName evidence="1">DUF7683 domain-containing protein</fullName>
    </recommendedName>
</protein>
<feature type="domain" description="DUF7683" evidence="1">
    <location>
        <begin position="4"/>
        <end position="79"/>
    </location>
</feature>
<proteinExistence type="predicted"/>
<evidence type="ECO:0000313" key="2">
    <source>
        <dbReference type="EMBL" id="QLI81754.1"/>
    </source>
</evidence>
<name>A0A7D5VA44_9NEIS</name>
<evidence type="ECO:0000259" key="1">
    <source>
        <dbReference type="Pfam" id="PF24731"/>
    </source>
</evidence>